<evidence type="ECO:0000313" key="4">
    <source>
        <dbReference type="EMBL" id="AUR52620.1"/>
    </source>
</evidence>
<dbReference type="OrthoDB" id="1736087at2"/>
<sequence>MQKANFIKWLLSILSGVLLISGCSKAVSSSDGNTLPANDTFNRSILIERSTVIPVIDGNPTTSGVYVRNMTDKTISNISYTIIHYNVSDNVVLNTSDCHQIASRSSCLLRFTTPRLSKGASGSAVISANFNTDQHTNQLINYRYFPSSDYHGVNFSDNTVLFGPNDYTTVYVFAGNGQSFDNVGFIPSDMSISVNNGLHDDAMVNITKNQVLPLEIMSSKDIINNHPTISYYQRKSKGLRNVPKDSLRSANNSNVLEVTVTSVYHGNIAMSNLPVLKPSQESAILTLINNGNVAIDNLQISQDNPIDIRLIATDMLPCGQHLDVGEVCYIKVYHVNPVSSGSTNINVQYTDMYNATMTKSQLVTYYASNVEPVLTIIPEQSMITLKTQTIEPLSFTVTNIGAAPFTFTDSIIRSYFSLSGTSAAIVSNNCGAELLPLGSCNISVELTSTGSAQDSGYIYLLIKGSYDVKNYSYVSLRSMVTVMDVILPQITSTIPVDGDASVNVSTPISINFNEPMDPQTLTSDNIKLYKVSDNSNIPLVQTPTGPSNNNQSVTFVLANGILENNTEYKLVLNEAQIWDASPQHNPLGSGETTVSTFTSGVYATTTIIAAQPANNATLVSLTPTMTITFSNAMDETTINATNIWLQRTTGDSSHIPVNITYDYLSQQAILTFAGYHR</sequence>
<evidence type="ECO:0000256" key="1">
    <source>
        <dbReference type="ARBA" id="ARBA00022729"/>
    </source>
</evidence>
<feature type="signal peptide" evidence="2">
    <location>
        <begin position="1"/>
        <end position="26"/>
    </location>
</feature>
<dbReference type="InterPro" id="IPR032812">
    <property type="entry name" value="SbsA_Ig"/>
</dbReference>
<dbReference type="PROSITE" id="PS51257">
    <property type="entry name" value="PROKAR_LIPOPROTEIN"/>
    <property type="match status" value="1"/>
</dbReference>
<accession>A0A2I7N856</accession>
<keyword evidence="1 2" id="KW-0732">Signal</keyword>
<dbReference type="RefSeq" id="WP_102951909.1">
    <property type="nucleotide sequence ID" value="NZ_CP024847.1"/>
</dbReference>
<protein>
    <recommendedName>
        <fullName evidence="3">SbsA Ig-like domain-containing protein</fullName>
    </recommendedName>
</protein>
<keyword evidence="5" id="KW-1185">Reference proteome</keyword>
<evidence type="ECO:0000259" key="3">
    <source>
        <dbReference type="Pfam" id="PF13205"/>
    </source>
</evidence>
<dbReference type="Proteomes" id="UP000236655">
    <property type="component" value="Chromosome"/>
</dbReference>
<dbReference type="Gene3D" id="2.60.40.10">
    <property type="entry name" value="Immunoglobulins"/>
    <property type="match status" value="1"/>
</dbReference>
<feature type="domain" description="SbsA Ig-like" evidence="3">
    <location>
        <begin position="486"/>
        <end position="598"/>
    </location>
</feature>
<name>A0A2I7N856_9NEIS</name>
<dbReference type="KEGG" id="nba:CUN60_10035"/>
<dbReference type="InterPro" id="IPR013783">
    <property type="entry name" value="Ig-like_fold"/>
</dbReference>
<feature type="domain" description="SbsA Ig-like" evidence="3">
    <location>
        <begin position="606"/>
        <end position="672"/>
    </location>
</feature>
<dbReference type="AlphaFoldDB" id="A0A2I7N856"/>
<feature type="chain" id="PRO_5014442847" description="SbsA Ig-like domain-containing protein" evidence="2">
    <location>
        <begin position="27"/>
        <end position="677"/>
    </location>
</feature>
<evidence type="ECO:0000313" key="5">
    <source>
        <dbReference type="Proteomes" id="UP000236655"/>
    </source>
</evidence>
<dbReference type="EMBL" id="CP024847">
    <property type="protein sequence ID" value="AUR52620.1"/>
    <property type="molecule type" value="Genomic_DNA"/>
</dbReference>
<dbReference type="InterPro" id="IPR014755">
    <property type="entry name" value="Cu-Rt/internalin_Ig-like"/>
</dbReference>
<dbReference type="Pfam" id="PF13205">
    <property type="entry name" value="Big_5"/>
    <property type="match status" value="2"/>
</dbReference>
<organism evidence="4 5">
    <name type="scientific">Aquella oligotrophica</name>
    <dbReference type="NCBI Taxonomy" id="2067065"/>
    <lineage>
        <taxon>Bacteria</taxon>
        <taxon>Pseudomonadati</taxon>
        <taxon>Pseudomonadota</taxon>
        <taxon>Betaproteobacteria</taxon>
        <taxon>Neisseriales</taxon>
        <taxon>Neisseriaceae</taxon>
        <taxon>Aquella</taxon>
    </lineage>
</organism>
<dbReference type="Gene3D" id="2.60.40.1220">
    <property type="match status" value="1"/>
</dbReference>
<proteinExistence type="predicted"/>
<evidence type="ECO:0000256" key="2">
    <source>
        <dbReference type="SAM" id="SignalP"/>
    </source>
</evidence>
<reference evidence="5" key="1">
    <citation type="submission" date="2017-11" db="EMBL/GenBank/DDBJ databases">
        <authorList>
            <person name="Chan K.G."/>
            <person name="Lee L.S."/>
        </authorList>
    </citation>
    <scope>NUCLEOTIDE SEQUENCE [LARGE SCALE GENOMIC DNA]</scope>
    <source>
        <strain evidence="5">DSM 100970</strain>
    </source>
</reference>
<gene>
    <name evidence="4" type="ORF">CUN60_10035</name>
</gene>